<evidence type="ECO:0000313" key="2">
    <source>
        <dbReference type="EMBL" id="GLH99299.1"/>
    </source>
</evidence>
<dbReference type="Proteomes" id="UP001144280">
    <property type="component" value="Unassembled WGS sequence"/>
</dbReference>
<proteinExistence type="predicted"/>
<evidence type="ECO:0000313" key="3">
    <source>
        <dbReference type="Proteomes" id="UP001144280"/>
    </source>
</evidence>
<name>A0ABQ5R016_9ACTN</name>
<dbReference type="EMBL" id="BSDI01000022">
    <property type="protein sequence ID" value="GLH99299.1"/>
    <property type="molecule type" value="Genomic_DNA"/>
</dbReference>
<sequence length="71" mass="8104">MNDTTRRRLVAVGRYIWQGLSAVGFAFSPMGFPPPETASRHWPDPDPVPAPGRQSTDCPEWRAARRRRRTL</sequence>
<protein>
    <submittedName>
        <fullName evidence="2">Uncharacterized protein</fullName>
    </submittedName>
</protein>
<organism evidence="2 3">
    <name type="scientific">Phytohabitans aurantiacus</name>
    <dbReference type="NCBI Taxonomy" id="3016789"/>
    <lineage>
        <taxon>Bacteria</taxon>
        <taxon>Bacillati</taxon>
        <taxon>Actinomycetota</taxon>
        <taxon>Actinomycetes</taxon>
        <taxon>Micromonosporales</taxon>
        <taxon>Micromonosporaceae</taxon>
    </lineage>
</organism>
<reference evidence="2" key="1">
    <citation type="submission" date="2022-12" db="EMBL/GenBank/DDBJ databases">
        <title>New Phytohabitans aurantiacus sp. RD004123 nov., an actinomycete isolated from soil.</title>
        <authorList>
            <person name="Triningsih D.W."/>
            <person name="Harunari E."/>
            <person name="Igarashi Y."/>
        </authorList>
    </citation>
    <scope>NUCLEOTIDE SEQUENCE</scope>
    <source>
        <strain evidence="2">RD004123</strain>
    </source>
</reference>
<comment type="caution">
    <text evidence="2">The sequence shown here is derived from an EMBL/GenBank/DDBJ whole genome shotgun (WGS) entry which is preliminary data.</text>
</comment>
<feature type="region of interest" description="Disordered" evidence="1">
    <location>
        <begin position="32"/>
        <end position="71"/>
    </location>
</feature>
<evidence type="ECO:0000256" key="1">
    <source>
        <dbReference type="SAM" id="MobiDB-lite"/>
    </source>
</evidence>
<gene>
    <name evidence="2" type="ORF">Pa4123_45740</name>
</gene>
<accession>A0ABQ5R016</accession>
<keyword evidence="3" id="KW-1185">Reference proteome</keyword>
<dbReference type="RefSeq" id="WP_281898859.1">
    <property type="nucleotide sequence ID" value="NZ_BSDI01000022.1"/>
</dbReference>